<feature type="region of interest" description="Disordered" evidence="1">
    <location>
        <begin position="1170"/>
        <end position="1206"/>
    </location>
</feature>
<dbReference type="Proteomes" id="UP000479000">
    <property type="component" value="Unassembled WGS sequence"/>
</dbReference>
<sequence length="1286" mass="142488">MKGNPGATCMMSLPLAMSDDVYMFLFGNFDENVFTAKGPNVSILSKLAPWLPGGLRGAAPLAGSRPRSPRQGPPPFMEIVSALMEHSEASNTKSLKRSSSFKKLLKLPIWASACTTRGRITRQTVLLPCPRTDKPLERHRHRHRHRGAKGRRHQPISDAFRTPTIYDGNGTANIRSRDLCRAVAVLRPYHTSDRSPPLPTNGQAAGAAPAPAPAPWCEGEKASANQRRFPNSHYLRRQRHGKHSIERSLPCRCRLKAVSHVRPFSSPAHERTSRWSGTGTGTGTVVRRGEGISQSATLSELPLSTTATARQTFDREIFATVLLPCPRTDKPLERHRHRHRHRGAKGRRHQPISDAFRTPTIYDGNGTANIRSRDLCRAVAVLRPYHTSDRSPPLPTNGQAAGAAPAPAPAPWCEGEKASANQRRFPNSHYLRRQRHGKHSIERSLPCRCRLKAVSHVRPFSSPAHERTSRWSGTGTGTGTVVRRGEGISQSATLSELPLSTTATARQTFDREIFATVLLPCPRTDKPLERHRHRHRHRGAKGRRHQPISDAFRTPTIYDGNGTANIRSRDLCRAVAVLRPYHTSDRSPPLPTNGQAAGAAPAPAPAPWCEGEKASANQRRFPNSHYLRRQRHGKHSIERSLPCRCRLKAVSHVRPFSSPAHERTSRWSGTGTGTGTVVRRGEGISQSATLSELPLSTTATARQTFDREIFATVLLPCPRTDKPLERHRHRHRHRGAKGRRHQPISDAFRTPTIYDGNGTANIRSRDLCRAVAVLRPYHTSDRSPPLPTNGQAAGAAPAPAPAPWCEGEKASANQRRFPNSHYLRRQRHGKHSIERSLPCRCRLKAVSHVRPFSSPAHERTSRWSGTGTGTGTVVRRGEGISQSATLSELPLSTTATARQTFDREIFATVLLPCPRTDKPLERHRHRHRHRGAKGRRHQPISDAFRTPTIYDGNGTANIRSRDLCRAVAVLRPYHTSDRSPPLPTNGQAAGAAPAPAPAPWCEGEKASANQRRFPNSHYLRRQRHGKHSIERSLPCRCRLKAVSHVRPFSSPAHERTSRWSGTGTGTGTVVRRGEGISQSATLSELPLSTTATARQTFDREIFATVLLPCPRTDKPLERHRHRHRHRGAKGRRHQPISDAFRTPTIYDGNGTANIRSRDLCRAVAVLRPYHTSDRSPPLPTNGQAAGAAPAPAPAPWGEGEKASANQRRFPNPHYLRRQRHCKHSIERSLPCRCRQQKLEQMSRRISPPWKVTPSAGHGSHGVAGVVGSWFSSNIRAFGLSRATKPT</sequence>
<feature type="region of interest" description="Disordered" evidence="1">
    <location>
        <begin position="264"/>
        <end position="286"/>
    </location>
</feature>
<feature type="region of interest" description="Disordered" evidence="1">
    <location>
        <begin position="460"/>
        <end position="482"/>
    </location>
</feature>
<reference evidence="2 3" key="1">
    <citation type="submission" date="2020-02" db="EMBL/GenBank/DDBJ databases">
        <authorList>
            <person name="Ferguson B K."/>
        </authorList>
    </citation>
    <scope>NUCLEOTIDE SEQUENCE [LARGE SCALE GENOMIC DNA]</scope>
</reference>
<gene>
    <name evidence="2" type="ORF">NTEN_LOCUS16476</name>
</gene>
<accession>A0A6H5HDR8</accession>
<protein>
    <submittedName>
        <fullName evidence="2">Uncharacterized protein</fullName>
    </submittedName>
</protein>
<feature type="region of interest" description="Disordered" evidence="1">
    <location>
        <begin position="582"/>
        <end position="617"/>
    </location>
</feature>
<evidence type="ECO:0000313" key="3">
    <source>
        <dbReference type="Proteomes" id="UP000479000"/>
    </source>
</evidence>
<feature type="region of interest" description="Disordered" evidence="1">
    <location>
        <begin position="131"/>
        <end position="153"/>
    </location>
</feature>
<keyword evidence="3" id="KW-1185">Reference proteome</keyword>
<feature type="region of interest" description="Disordered" evidence="1">
    <location>
        <begin position="190"/>
        <end position="225"/>
    </location>
</feature>
<proteinExistence type="predicted"/>
<feature type="region of interest" description="Disordered" evidence="1">
    <location>
        <begin position="974"/>
        <end position="1009"/>
    </location>
</feature>
<evidence type="ECO:0000313" key="2">
    <source>
        <dbReference type="EMBL" id="CAB0011546.1"/>
    </source>
</evidence>
<feature type="region of interest" description="Disordered" evidence="1">
    <location>
        <begin position="852"/>
        <end position="874"/>
    </location>
</feature>
<name>A0A6H5HDR8_9HEMI</name>
<feature type="region of interest" description="Disordered" evidence="1">
    <location>
        <begin position="778"/>
        <end position="813"/>
    </location>
</feature>
<feature type="region of interest" description="Disordered" evidence="1">
    <location>
        <begin position="386"/>
        <end position="421"/>
    </location>
</feature>
<dbReference type="EMBL" id="CADCXU010024219">
    <property type="protein sequence ID" value="CAB0011546.1"/>
    <property type="molecule type" value="Genomic_DNA"/>
</dbReference>
<feature type="region of interest" description="Disordered" evidence="1">
    <location>
        <begin position="1048"/>
        <end position="1070"/>
    </location>
</feature>
<feature type="compositionally biased region" description="Basic residues" evidence="1">
    <location>
        <begin position="137"/>
        <end position="153"/>
    </location>
</feature>
<evidence type="ECO:0000256" key="1">
    <source>
        <dbReference type="SAM" id="MobiDB-lite"/>
    </source>
</evidence>
<organism evidence="2 3">
    <name type="scientific">Nesidiocoris tenuis</name>
    <dbReference type="NCBI Taxonomy" id="355587"/>
    <lineage>
        <taxon>Eukaryota</taxon>
        <taxon>Metazoa</taxon>
        <taxon>Ecdysozoa</taxon>
        <taxon>Arthropoda</taxon>
        <taxon>Hexapoda</taxon>
        <taxon>Insecta</taxon>
        <taxon>Pterygota</taxon>
        <taxon>Neoptera</taxon>
        <taxon>Paraneoptera</taxon>
        <taxon>Hemiptera</taxon>
        <taxon>Heteroptera</taxon>
        <taxon>Panheteroptera</taxon>
        <taxon>Cimicomorpha</taxon>
        <taxon>Miridae</taxon>
        <taxon>Dicyphina</taxon>
        <taxon>Nesidiocoris</taxon>
    </lineage>
</organism>
<feature type="region of interest" description="Disordered" evidence="1">
    <location>
        <begin position="656"/>
        <end position="678"/>
    </location>
</feature>